<dbReference type="Proteomes" id="UP000004994">
    <property type="component" value="Chromosome 6"/>
</dbReference>
<protein>
    <submittedName>
        <fullName evidence="1">Uncharacterized protein</fullName>
    </submittedName>
</protein>
<dbReference type="InParanoid" id="A0A3Q7GSR2"/>
<evidence type="ECO:0000313" key="1">
    <source>
        <dbReference type="EnsemblPlants" id="Solyc06g011360.1.1.1"/>
    </source>
</evidence>
<organism evidence="1">
    <name type="scientific">Solanum lycopersicum</name>
    <name type="common">Tomato</name>
    <name type="synonym">Lycopersicon esculentum</name>
    <dbReference type="NCBI Taxonomy" id="4081"/>
    <lineage>
        <taxon>Eukaryota</taxon>
        <taxon>Viridiplantae</taxon>
        <taxon>Streptophyta</taxon>
        <taxon>Embryophyta</taxon>
        <taxon>Tracheophyta</taxon>
        <taxon>Spermatophyta</taxon>
        <taxon>Magnoliopsida</taxon>
        <taxon>eudicotyledons</taxon>
        <taxon>Gunneridae</taxon>
        <taxon>Pentapetalae</taxon>
        <taxon>asterids</taxon>
        <taxon>lamiids</taxon>
        <taxon>Solanales</taxon>
        <taxon>Solanaceae</taxon>
        <taxon>Solanoideae</taxon>
        <taxon>Solaneae</taxon>
        <taxon>Solanum</taxon>
        <taxon>Solanum subgen. Lycopersicon</taxon>
    </lineage>
</organism>
<accession>A0A3Q7GSR2</accession>
<name>A0A3Q7GSR2_SOLLC</name>
<dbReference type="PaxDb" id="4081-Solyc06g011360.1.1"/>
<keyword evidence="2" id="KW-1185">Reference proteome</keyword>
<evidence type="ECO:0000313" key="2">
    <source>
        <dbReference type="Proteomes" id="UP000004994"/>
    </source>
</evidence>
<sequence length="78" mass="8600">MLWHYRGGHATKGPGDGVNSGRDEFEVSLIGVAASSFCICPFSDDVLLSLALAFFEFVTSYFRRKILQLCSPFSSENC</sequence>
<dbReference type="Gramene" id="Solyc06g011360.1.1">
    <property type="protein sequence ID" value="Solyc06g011360.1.1.1"/>
    <property type="gene ID" value="Solyc06g011360.1"/>
</dbReference>
<reference evidence="1" key="1">
    <citation type="journal article" date="2012" name="Nature">
        <title>The tomato genome sequence provides insights into fleshy fruit evolution.</title>
        <authorList>
            <consortium name="Tomato Genome Consortium"/>
        </authorList>
    </citation>
    <scope>NUCLEOTIDE SEQUENCE [LARGE SCALE GENOMIC DNA]</scope>
    <source>
        <strain evidence="1">cv. Heinz 1706</strain>
    </source>
</reference>
<proteinExistence type="predicted"/>
<reference evidence="1" key="2">
    <citation type="submission" date="2019-01" db="UniProtKB">
        <authorList>
            <consortium name="EnsemblPlants"/>
        </authorList>
    </citation>
    <scope>IDENTIFICATION</scope>
    <source>
        <strain evidence="1">cv. Heinz 1706</strain>
    </source>
</reference>
<dbReference type="AlphaFoldDB" id="A0A3Q7GSR2"/>
<dbReference type="EnsemblPlants" id="Solyc06g011360.1.1">
    <property type="protein sequence ID" value="Solyc06g011360.1.1.1"/>
    <property type="gene ID" value="Solyc06g011360.1"/>
</dbReference>